<feature type="chain" id="PRO_5042110260" evidence="1">
    <location>
        <begin position="20"/>
        <end position="101"/>
    </location>
</feature>
<name>A0AAD4MX64_9BILA</name>
<dbReference type="EMBL" id="JAKKPZ010000050">
    <property type="protein sequence ID" value="KAI1706136.1"/>
    <property type="molecule type" value="Genomic_DNA"/>
</dbReference>
<evidence type="ECO:0000313" key="3">
    <source>
        <dbReference type="Proteomes" id="UP001201812"/>
    </source>
</evidence>
<evidence type="ECO:0000313" key="2">
    <source>
        <dbReference type="EMBL" id="KAI1706136.1"/>
    </source>
</evidence>
<gene>
    <name evidence="2" type="ORF">DdX_13176</name>
</gene>
<evidence type="ECO:0000256" key="1">
    <source>
        <dbReference type="SAM" id="SignalP"/>
    </source>
</evidence>
<keyword evidence="3" id="KW-1185">Reference proteome</keyword>
<sequence>MAKIALALLLVVILHSAASRTINGYRQKNLVVDDTGKAQVVYDEPMPVFVPDSGNVTKEAIANSIGSIPSLAWTVQESLSAEPKNEFVASELKAVYVKYVQ</sequence>
<comment type="caution">
    <text evidence="2">The sequence shown here is derived from an EMBL/GenBank/DDBJ whole genome shotgun (WGS) entry which is preliminary data.</text>
</comment>
<proteinExistence type="predicted"/>
<feature type="signal peptide" evidence="1">
    <location>
        <begin position="1"/>
        <end position="19"/>
    </location>
</feature>
<reference evidence="2" key="1">
    <citation type="submission" date="2022-01" db="EMBL/GenBank/DDBJ databases">
        <title>Genome Sequence Resource for Two Populations of Ditylenchus destructor, the Migratory Endoparasitic Phytonematode.</title>
        <authorList>
            <person name="Zhang H."/>
            <person name="Lin R."/>
            <person name="Xie B."/>
        </authorList>
    </citation>
    <scope>NUCLEOTIDE SEQUENCE</scope>
    <source>
        <strain evidence="2">BazhouSP</strain>
    </source>
</reference>
<dbReference type="AlphaFoldDB" id="A0AAD4MX64"/>
<keyword evidence="1" id="KW-0732">Signal</keyword>
<accession>A0AAD4MX64</accession>
<protein>
    <submittedName>
        <fullName evidence="2">Uncharacterized protein</fullName>
    </submittedName>
</protein>
<organism evidence="2 3">
    <name type="scientific">Ditylenchus destructor</name>
    <dbReference type="NCBI Taxonomy" id="166010"/>
    <lineage>
        <taxon>Eukaryota</taxon>
        <taxon>Metazoa</taxon>
        <taxon>Ecdysozoa</taxon>
        <taxon>Nematoda</taxon>
        <taxon>Chromadorea</taxon>
        <taxon>Rhabditida</taxon>
        <taxon>Tylenchina</taxon>
        <taxon>Tylenchomorpha</taxon>
        <taxon>Sphaerularioidea</taxon>
        <taxon>Anguinidae</taxon>
        <taxon>Anguininae</taxon>
        <taxon>Ditylenchus</taxon>
    </lineage>
</organism>
<dbReference type="Proteomes" id="UP001201812">
    <property type="component" value="Unassembled WGS sequence"/>
</dbReference>